<gene>
    <name evidence="2" type="ORF">CgunFtcFv8_021178</name>
</gene>
<feature type="compositionally biased region" description="Basic and acidic residues" evidence="1">
    <location>
        <begin position="40"/>
        <end position="55"/>
    </location>
</feature>
<dbReference type="AlphaFoldDB" id="A0AAN8E9U2"/>
<dbReference type="Proteomes" id="UP001331515">
    <property type="component" value="Unassembled WGS sequence"/>
</dbReference>
<evidence type="ECO:0000313" key="2">
    <source>
        <dbReference type="EMBL" id="KAK5935860.1"/>
    </source>
</evidence>
<name>A0AAN8E9U2_CHAGU</name>
<accession>A0AAN8E9U2</accession>
<keyword evidence="3" id="KW-1185">Reference proteome</keyword>
<protein>
    <submittedName>
        <fullName evidence="2">Uncharacterized protein</fullName>
    </submittedName>
</protein>
<dbReference type="EMBL" id="JAURVH010001513">
    <property type="protein sequence ID" value="KAK5935860.1"/>
    <property type="molecule type" value="Genomic_DNA"/>
</dbReference>
<feature type="compositionally biased region" description="Low complexity" evidence="1">
    <location>
        <begin position="56"/>
        <end position="72"/>
    </location>
</feature>
<feature type="region of interest" description="Disordered" evidence="1">
    <location>
        <begin position="30"/>
        <end position="121"/>
    </location>
</feature>
<evidence type="ECO:0000256" key="1">
    <source>
        <dbReference type="SAM" id="MobiDB-lite"/>
    </source>
</evidence>
<evidence type="ECO:0000313" key="3">
    <source>
        <dbReference type="Proteomes" id="UP001331515"/>
    </source>
</evidence>
<organism evidence="2 3">
    <name type="scientific">Champsocephalus gunnari</name>
    <name type="common">Mackerel icefish</name>
    <dbReference type="NCBI Taxonomy" id="52237"/>
    <lineage>
        <taxon>Eukaryota</taxon>
        <taxon>Metazoa</taxon>
        <taxon>Chordata</taxon>
        <taxon>Craniata</taxon>
        <taxon>Vertebrata</taxon>
        <taxon>Euteleostomi</taxon>
        <taxon>Actinopterygii</taxon>
        <taxon>Neopterygii</taxon>
        <taxon>Teleostei</taxon>
        <taxon>Neoteleostei</taxon>
        <taxon>Acanthomorphata</taxon>
        <taxon>Eupercaria</taxon>
        <taxon>Perciformes</taxon>
        <taxon>Notothenioidei</taxon>
        <taxon>Channichthyidae</taxon>
        <taxon>Champsocephalus</taxon>
    </lineage>
</organism>
<comment type="caution">
    <text evidence="2">The sequence shown here is derived from an EMBL/GenBank/DDBJ whole genome shotgun (WGS) entry which is preliminary data.</text>
</comment>
<proteinExistence type="predicted"/>
<reference evidence="2 3" key="1">
    <citation type="journal article" date="2023" name="Mol. Biol. Evol.">
        <title>Genomics of Secondarily Temperate Adaptation in the Only Non-Antarctic Icefish.</title>
        <authorList>
            <person name="Rivera-Colon A.G."/>
            <person name="Rayamajhi N."/>
            <person name="Minhas B.F."/>
            <person name="Madrigal G."/>
            <person name="Bilyk K.T."/>
            <person name="Yoon V."/>
            <person name="Hune M."/>
            <person name="Gregory S."/>
            <person name="Cheng C.H.C."/>
            <person name="Catchen J.M."/>
        </authorList>
    </citation>
    <scope>NUCLEOTIDE SEQUENCE [LARGE SCALE GENOMIC DNA]</scope>
    <source>
        <tissue evidence="2">White muscle</tissue>
    </source>
</reference>
<sequence>MFRRTQKKNCEDEEMLEKVADLQYDRRTKQADGTFKRVRAGNENKKGGADVKDMHVQPPAVCVSQQQQQWVQTEDDGTSAKRPGGVPQPLTLPERNPAPQEVDREKKGVWDISESLSLTEA</sequence>